<accession>D7DJF2</accession>
<dbReference type="PROSITE" id="PS51318">
    <property type="entry name" value="TAT"/>
    <property type="match status" value="1"/>
</dbReference>
<dbReference type="HOGENOM" id="CLU_054590_7_0_4"/>
<reference evidence="2 3" key="2">
    <citation type="journal article" date="2011" name="J. Bacteriol.">
        <title>Genomes of three methylotrophs from a single niche uncover genetic and metabolic divergence of Methylophilaceae.</title>
        <authorList>
            <person name="Lapidus A."/>
            <person name="Clum A."/>
            <person name="Labutti K."/>
            <person name="Kaluzhnaya M.G."/>
            <person name="Lim S."/>
            <person name="Beck D.A."/>
            <person name="Glavina Del Rio T."/>
            <person name="Nolan M."/>
            <person name="Mavromatis K."/>
            <person name="Huntemann M."/>
            <person name="Lucas S."/>
            <person name="Lidstrom M.E."/>
            <person name="Ivanova N."/>
            <person name="Chistoserdova L."/>
        </authorList>
    </citation>
    <scope>NUCLEOTIDE SEQUENCE [LARGE SCALE GENOMIC DNA]</scope>
    <source>
        <strain evidence="2 3">301</strain>
    </source>
</reference>
<organism evidence="2 3">
    <name type="scientific">Methylotenera versatilis (strain 301)</name>
    <dbReference type="NCBI Taxonomy" id="666681"/>
    <lineage>
        <taxon>Bacteria</taxon>
        <taxon>Pseudomonadati</taxon>
        <taxon>Pseudomonadota</taxon>
        <taxon>Betaproteobacteria</taxon>
        <taxon>Nitrosomonadales</taxon>
        <taxon>Methylophilaceae</taxon>
        <taxon>Methylotenera</taxon>
    </lineage>
</organism>
<dbReference type="PANTHER" id="PTHR46623:SF6">
    <property type="entry name" value="ALPHA_BETA-HYDROLASES SUPERFAMILY PROTEIN"/>
    <property type="match status" value="1"/>
</dbReference>
<dbReference type="PANTHER" id="PTHR46623">
    <property type="entry name" value="CARBOXYMETHYLENEBUTENOLIDASE-RELATED"/>
    <property type="match status" value="1"/>
</dbReference>
<dbReference type="Pfam" id="PF01738">
    <property type="entry name" value="DLH"/>
    <property type="match status" value="1"/>
</dbReference>
<evidence type="ECO:0000259" key="1">
    <source>
        <dbReference type="Pfam" id="PF01738"/>
    </source>
</evidence>
<dbReference type="InterPro" id="IPR002925">
    <property type="entry name" value="Dienelactn_hydro"/>
</dbReference>
<sequence length="303" mass="32696">MDIKTYGLQPLDFNLADQESDESVTVSSGGLSRRAFMMTSLAVGFAIASKPVLAQAINTDTHGLVAGEVSVPVTDGHIPAYRAMPSAGKDFPVILVIQEIFGVHEHIKDMCRRFAKLGYMAIAPELFARQGDVSQMTDVGEILSKVVSKVPDAQVLADLDATVAYVKSTGKGDLAKLGTVGYCWGGRAVWLYAVHNPSVKAAVAYYGLLNGMKSEIKANDPIDIAQTLKVPVLGLYASIDAFIKPEIIEQMQAGLEKSGSGSEIVVFPNVNHGFNADYRPTYNKTAAQYAWKLTQDWLKNHGV</sequence>
<dbReference type="Gene3D" id="3.40.50.1820">
    <property type="entry name" value="alpha/beta hydrolase"/>
    <property type="match status" value="1"/>
</dbReference>
<reference evidence="3" key="1">
    <citation type="submission" date="2010-05" db="EMBL/GenBank/DDBJ databases">
        <title>Complete sequence of Methylotenera sp. 301.</title>
        <authorList>
            <person name="Lucas S."/>
            <person name="Copeland A."/>
            <person name="Lapidus A."/>
            <person name="Cheng J.-F."/>
            <person name="Bruce D."/>
            <person name="Goodwin L."/>
            <person name="Pitluck S."/>
            <person name="Clum A."/>
            <person name="Land M."/>
            <person name="Hauser L."/>
            <person name="Kyrpides N."/>
            <person name="Ivanova N."/>
            <person name="Chistoservova L."/>
            <person name="Kalyuzhnaya M."/>
            <person name="Woyke T."/>
        </authorList>
    </citation>
    <scope>NUCLEOTIDE SEQUENCE [LARGE SCALE GENOMIC DNA]</scope>
    <source>
        <strain evidence="3">301</strain>
    </source>
</reference>
<proteinExistence type="predicted"/>
<dbReference type="SUPFAM" id="SSF53474">
    <property type="entry name" value="alpha/beta-Hydrolases"/>
    <property type="match status" value="1"/>
</dbReference>
<dbReference type="AlphaFoldDB" id="D7DJF2"/>
<protein>
    <submittedName>
        <fullName evidence="2">Carboxymethylenebutenolidase</fullName>
        <ecNumber evidence="2">3.1.1.45</ecNumber>
    </submittedName>
</protein>
<dbReference type="GO" id="GO:0008806">
    <property type="term" value="F:carboxymethylenebutenolidase activity"/>
    <property type="evidence" value="ECO:0007669"/>
    <property type="project" value="UniProtKB-EC"/>
</dbReference>
<dbReference type="InterPro" id="IPR029058">
    <property type="entry name" value="AB_hydrolase_fold"/>
</dbReference>
<dbReference type="InterPro" id="IPR051049">
    <property type="entry name" value="Dienelactone_hydrolase-like"/>
</dbReference>
<dbReference type="Proteomes" id="UP000000383">
    <property type="component" value="Chromosome"/>
</dbReference>
<evidence type="ECO:0000313" key="2">
    <source>
        <dbReference type="EMBL" id="ADI30187.1"/>
    </source>
</evidence>
<dbReference type="EC" id="3.1.1.45" evidence="2"/>
<dbReference type="KEGG" id="meh:M301_1811"/>
<keyword evidence="3" id="KW-1185">Reference proteome</keyword>
<dbReference type="InterPro" id="IPR006311">
    <property type="entry name" value="TAT_signal"/>
</dbReference>
<dbReference type="RefSeq" id="WP_013148499.1">
    <property type="nucleotide sequence ID" value="NC_014207.1"/>
</dbReference>
<dbReference type="OrthoDB" id="9787933at2"/>
<name>D7DJF2_METV0</name>
<gene>
    <name evidence="2" type="ordered locus">M301_1811</name>
</gene>
<keyword evidence="2" id="KW-0378">Hydrolase</keyword>
<dbReference type="EMBL" id="CP002056">
    <property type="protein sequence ID" value="ADI30187.1"/>
    <property type="molecule type" value="Genomic_DNA"/>
</dbReference>
<feature type="domain" description="Dienelactone hydrolase" evidence="1">
    <location>
        <begin position="79"/>
        <end position="301"/>
    </location>
</feature>
<evidence type="ECO:0000313" key="3">
    <source>
        <dbReference type="Proteomes" id="UP000000383"/>
    </source>
</evidence>
<dbReference type="eggNOG" id="COG0412">
    <property type="taxonomic scope" value="Bacteria"/>
</dbReference>
<dbReference type="STRING" id="666681.M301_1811"/>